<dbReference type="InterPro" id="IPR008271">
    <property type="entry name" value="Ser/Thr_kinase_AS"/>
</dbReference>
<dbReference type="Pfam" id="PF00069">
    <property type="entry name" value="Pkinase"/>
    <property type="match status" value="1"/>
</dbReference>
<evidence type="ECO:0000256" key="17">
    <source>
        <dbReference type="ARBA" id="ARBA00047899"/>
    </source>
</evidence>
<dbReference type="PANTHER" id="PTHR47976">
    <property type="entry name" value="G-TYPE LECTIN S-RECEPTOR-LIKE SERINE/THREONINE-PROTEIN KINASE SD2-5"/>
    <property type="match status" value="1"/>
</dbReference>
<evidence type="ECO:0000256" key="3">
    <source>
        <dbReference type="ARBA" id="ARBA00022527"/>
    </source>
</evidence>
<dbReference type="FunFam" id="3.30.200.20:FF:000059">
    <property type="entry name" value="S-receptor-like serine/threonine-protein kinase"/>
    <property type="match status" value="1"/>
</dbReference>
<accession>A0AAW1YN30</accession>
<dbReference type="SUPFAM" id="SSF56112">
    <property type="entry name" value="Protein kinase-like (PK-like)"/>
    <property type="match status" value="1"/>
</dbReference>
<keyword evidence="12 21" id="KW-1133">Transmembrane helix</keyword>
<comment type="subcellular location">
    <subcellularLocation>
        <location evidence="1">Membrane</location>
        <topology evidence="1">Single-pass type I membrane protein</topology>
    </subcellularLocation>
</comment>
<dbReference type="SMART" id="SM00220">
    <property type="entry name" value="S_TKc"/>
    <property type="match status" value="1"/>
</dbReference>
<dbReference type="CDD" id="cd14066">
    <property type="entry name" value="STKc_IRAK"/>
    <property type="match status" value="1"/>
</dbReference>
<dbReference type="InterPro" id="IPR051343">
    <property type="entry name" value="G-type_lectin_kinases/EP1-like"/>
</dbReference>
<dbReference type="Gene3D" id="3.30.200.20">
    <property type="entry name" value="Phosphorylase Kinase, domain 1"/>
    <property type="match status" value="1"/>
</dbReference>
<evidence type="ECO:0000256" key="20">
    <source>
        <dbReference type="RuleBase" id="RU000304"/>
    </source>
</evidence>
<keyword evidence="5" id="KW-0808">Transferase</keyword>
<evidence type="ECO:0000313" key="24">
    <source>
        <dbReference type="Proteomes" id="UP001457282"/>
    </source>
</evidence>
<dbReference type="InterPro" id="IPR000719">
    <property type="entry name" value="Prot_kinase_dom"/>
</dbReference>
<dbReference type="GO" id="GO:0030246">
    <property type="term" value="F:carbohydrate binding"/>
    <property type="evidence" value="ECO:0007669"/>
    <property type="project" value="UniProtKB-KW"/>
</dbReference>
<feature type="domain" description="Protein kinase" evidence="22">
    <location>
        <begin position="191"/>
        <end position="473"/>
    </location>
</feature>
<keyword evidence="3 20" id="KW-0723">Serine/threonine-protein kinase</keyword>
<keyword evidence="10" id="KW-0418">Kinase</keyword>
<dbReference type="InterPro" id="IPR011009">
    <property type="entry name" value="Kinase-like_dom_sf"/>
</dbReference>
<feature type="binding site" evidence="19">
    <location>
        <position position="220"/>
    </location>
    <ligand>
        <name>ATP</name>
        <dbReference type="ChEBI" id="CHEBI:30616"/>
    </ligand>
</feature>
<dbReference type="EC" id="2.7.11.1" evidence="2"/>
<evidence type="ECO:0000256" key="7">
    <source>
        <dbReference type="ARBA" id="ARBA00022729"/>
    </source>
</evidence>
<keyword evidence="24" id="KW-1185">Reference proteome</keyword>
<dbReference type="Proteomes" id="UP001457282">
    <property type="component" value="Unassembled WGS sequence"/>
</dbReference>
<keyword evidence="11 19" id="KW-0067">ATP-binding</keyword>
<dbReference type="Gene3D" id="1.10.510.10">
    <property type="entry name" value="Transferase(Phosphotransferase) domain 1"/>
    <property type="match status" value="1"/>
</dbReference>
<feature type="transmembrane region" description="Helical" evidence="21">
    <location>
        <begin position="128"/>
        <end position="153"/>
    </location>
</feature>
<comment type="similarity">
    <text evidence="20">Belongs to the protein kinase superfamily.</text>
</comment>
<keyword evidence="14" id="KW-1015">Disulfide bond</keyword>
<dbReference type="FunFam" id="1.10.510.10:FF:000237">
    <property type="entry name" value="G-type lectin S-receptor-like serine/threonine-protein kinase"/>
    <property type="match status" value="1"/>
</dbReference>
<protein>
    <recommendedName>
        <fullName evidence="2">non-specific serine/threonine protein kinase</fullName>
        <ecNumber evidence="2">2.7.11.1</ecNumber>
    </recommendedName>
</protein>
<evidence type="ECO:0000256" key="18">
    <source>
        <dbReference type="ARBA" id="ARBA00048679"/>
    </source>
</evidence>
<dbReference type="PROSITE" id="PS00108">
    <property type="entry name" value="PROTEIN_KINASE_ST"/>
    <property type="match status" value="1"/>
</dbReference>
<keyword evidence="9 19" id="KW-0547">Nucleotide-binding</keyword>
<keyword evidence="15" id="KW-0675">Receptor</keyword>
<keyword evidence="13 21" id="KW-0472">Membrane</keyword>
<sequence>MGAAIDCRCLPGFNFVHPGYQTSGCERNSSIGDVYTIEELGSTRWEDQPYMVLSFSDIEQCKNACLEDLNCQVAVFTDQSCSKQRLPLRYGRRVTTSNIVLIKKVDISSTPPAADTTVPKGSRKKGRIVILIIGVLITALGSILLVISVLVLWKHNAWAYKRMNELNGDAERNDNVAPRPYAYEEVEKMTNNFNEEIGRGGSGIVYKGVIENSQKLVAVKRLEKVAAEGDKEFQTEMRVIGRTHHRNLVRLLGYCLEGPKKLLVYEYMSNGSLADILFTPERKPYWEERMGIARSIARGFLYLHEECDRQIIHCDVKPQNILMDEYMCPKISDFGLAKLLQQDQTRTSTCIRGTKGYVAPEWHRKMPVTVKADVYSFGIVLLEIVCCRRNVDWSLPQDEAILDELVSHYFESGELGKLVGDEEIDKRQLERMVKVGLWCIQDEPSLRPSMKKVLLMLEGTVEIPVPPSPKSFLSTI</sequence>
<keyword evidence="6 21" id="KW-0812">Transmembrane</keyword>
<name>A0AAW1YN30_RUBAR</name>
<comment type="caution">
    <text evidence="23">The sequence shown here is derived from an EMBL/GenBank/DDBJ whole genome shotgun (WGS) entry which is preliminary data.</text>
</comment>
<evidence type="ECO:0000256" key="12">
    <source>
        <dbReference type="ARBA" id="ARBA00022989"/>
    </source>
</evidence>
<evidence type="ECO:0000259" key="22">
    <source>
        <dbReference type="PROSITE" id="PS50011"/>
    </source>
</evidence>
<evidence type="ECO:0000256" key="19">
    <source>
        <dbReference type="PROSITE-ProRule" id="PRU10141"/>
    </source>
</evidence>
<evidence type="ECO:0000256" key="10">
    <source>
        <dbReference type="ARBA" id="ARBA00022777"/>
    </source>
</evidence>
<keyword evidence="16" id="KW-0325">Glycoprotein</keyword>
<proteinExistence type="inferred from homology"/>
<evidence type="ECO:0000256" key="1">
    <source>
        <dbReference type="ARBA" id="ARBA00004479"/>
    </source>
</evidence>
<dbReference type="GO" id="GO:0004674">
    <property type="term" value="F:protein serine/threonine kinase activity"/>
    <property type="evidence" value="ECO:0007669"/>
    <property type="project" value="UniProtKB-KW"/>
</dbReference>
<dbReference type="GO" id="GO:0016020">
    <property type="term" value="C:membrane"/>
    <property type="evidence" value="ECO:0007669"/>
    <property type="project" value="UniProtKB-SubCell"/>
</dbReference>
<evidence type="ECO:0000256" key="4">
    <source>
        <dbReference type="ARBA" id="ARBA00022536"/>
    </source>
</evidence>
<comment type="catalytic activity">
    <reaction evidence="18">
        <text>L-seryl-[protein] + ATP = O-phospho-L-seryl-[protein] + ADP + H(+)</text>
        <dbReference type="Rhea" id="RHEA:17989"/>
        <dbReference type="Rhea" id="RHEA-COMP:9863"/>
        <dbReference type="Rhea" id="RHEA-COMP:11604"/>
        <dbReference type="ChEBI" id="CHEBI:15378"/>
        <dbReference type="ChEBI" id="CHEBI:29999"/>
        <dbReference type="ChEBI" id="CHEBI:30616"/>
        <dbReference type="ChEBI" id="CHEBI:83421"/>
        <dbReference type="ChEBI" id="CHEBI:456216"/>
        <dbReference type="EC" id="2.7.11.1"/>
    </reaction>
</comment>
<dbReference type="InterPro" id="IPR017441">
    <property type="entry name" value="Protein_kinase_ATP_BS"/>
</dbReference>
<dbReference type="GO" id="GO:0005524">
    <property type="term" value="F:ATP binding"/>
    <property type="evidence" value="ECO:0007669"/>
    <property type="project" value="UniProtKB-UniRule"/>
</dbReference>
<dbReference type="PANTHER" id="PTHR47976:SF7">
    <property type="entry name" value="RECEPTOR-LIKE SERINE_THREONINE-PROTEIN KINASE"/>
    <property type="match status" value="1"/>
</dbReference>
<evidence type="ECO:0000256" key="5">
    <source>
        <dbReference type="ARBA" id="ARBA00022679"/>
    </source>
</evidence>
<evidence type="ECO:0000256" key="9">
    <source>
        <dbReference type="ARBA" id="ARBA00022741"/>
    </source>
</evidence>
<evidence type="ECO:0000256" key="15">
    <source>
        <dbReference type="ARBA" id="ARBA00023170"/>
    </source>
</evidence>
<dbReference type="AlphaFoldDB" id="A0AAW1YN30"/>
<keyword evidence="7" id="KW-0732">Signal</keyword>
<evidence type="ECO:0000256" key="2">
    <source>
        <dbReference type="ARBA" id="ARBA00012513"/>
    </source>
</evidence>
<evidence type="ECO:0000256" key="13">
    <source>
        <dbReference type="ARBA" id="ARBA00023136"/>
    </source>
</evidence>
<evidence type="ECO:0000256" key="14">
    <source>
        <dbReference type="ARBA" id="ARBA00023157"/>
    </source>
</evidence>
<keyword evidence="8" id="KW-0430">Lectin</keyword>
<dbReference type="EMBL" id="JBEDUW010000001">
    <property type="protein sequence ID" value="KAK9949912.1"/>
    <property type="molecule type" value="Genomic_DNA"/>
</dbReference>
<organism evidence="23 24">
    <name type="scientific">Rubus argutus</name>
    <name type="common">Southern blackberry</name>
    <dbReference type="NCBI Taxonomy" id="59490"/>
    <lineage>
        <taxon>Eukaryota</taxon>
        <taxon>Viridiplantae</taxon>
        <taxon>Streptophyta</taxon>
        <taxon>Embryophyta</taxon>
        <taxon>Tracheophyta</taxon>
        <taxon>Spermatophyta</taxon>
        <taxon>Magnoliopsida</taxon>
        <taxon>eudicotyledons</taxon>
        <taxon>Gunneridae</taxon>
        <taxon>Pentapetalae</taxon>
        <taxon>rosids</taxon>
        <taxon>fabids</taxon>
        <taxon>Rosales</taxon>
        <taxon>Rosaceae</taxon>
        <taxon>Rosoideae</taxon>
        <taxon>Rosoideae incertae sedis</taxon>
        <taxon>Rubus</taxon>
    </lineage>
</organism>
<dbReference type="PROSITE" id="PS50011">
    <property type="entry name" value="PROTEIN_KINASE_DOM"/>
    <property type="match status" value="1"/>
</dbReference>
<evidence type="ECO:0000256" key="21">
    <source>
        <dbReference type="SAM" id="Phobius"/>
    </source>
</evidence>
<gene>
    <name evidence="23" type="ORF">M0R45_005422</name>
</gene>
<evidence type="ECO:0000256" key="11">
    <source>
        <dbReference type="ARBA" id="ARBA00022840"/>
    </source>
</evidence>
<reference evidence="23 24" key="1">
    <citation type="journal article" date="2023" name="G3 (Bethesda)">
        <title>A chromosome-length genome assembly and annotation of blackberry (Rubus argutus, cv. 'Hillquist').</title>
        <authorList>
            <person name="Bruna T."/>
            <person name="Aryal R."/>
            <person name="Dudchenko O."/>
            <person name="Sargent D.J."/>
            <person name="Mead D."/>
            <person name="Buti M."/>
            <person name="Cavallini A."/>
            <person name="Hytonen T."/>
            <person name="Andres J."/>
            <person name="Pham M."/>
            <person name="Weisz D."/>
            <person name="Mascagni F."/>
            <person name="Usai G."/>
            <person name="Natali L."/>
            <person name="Bassil N."/>
            <person name="Fernandez G.E."/>
            <person name="Lomsadze A."/>
            <person name="Armour M."/>
            <person name="Olukolu B."/>
            <person name="Poorten T."/>
            <person name="Britton C."/>
            <person name="Davik J."/>
            <person name="Ashrafi H."/>
            <person name="Aiden E.L."/>
            <person name="Borodovsky M."/>
            <person name="Worthington M."/>
        </authorList>
    </citation>
    <scope>NUCLEOTIDE SEQUENCE [LARGE SCALE GENOMIC DNA]</scope>
    <source>
        <strain evidence="23">PI 553951</strain>
    </source>
</reference>
<comment type="catalytic activity">
    <reaction evidence="17">
        <text>L-threonyl-[protein] + ATP = O-phospho-L-threonyl-[protein] + ADP + H(+)</text>
        <dbReference type="Rhea" id="RHEA:46608"/>
        <dbReference type="Rhea" id="RHEA-COMP:11060"/>
        <dbReference type="Rhea" id="RHEA-COMP:11605"/>
        <dbReference type="ChEBI" id="CHEBI:15378"/>
        <dbReference type="ChEBI" id="CHEBI:30013"/>
        <dbReference type="ChEBI" id="CHEBI:30616"/>
        <dbReference type="ChEBI" id="CHEBI:61977"/>
        <dbReference type="ChEBI" id="CHEBI:456216"/>
        <dbReference type="EC" id="2.7.11.1"/>
    </reaction>
</comment>
<dbReference type="PROSITE" id="PS00107">
    <property type="entry name" value="PROTEIN_KINASE_ATP"/>
    <property type="match status" value="1"/>
</dbReference>
<keyword evidence="4" id="KW-0245">EGF-like domain</keyword>
<evidence type="ECO:0000256" key="6">
    <source>
        <dbReference type="ARBA" id="ARBA00022692"/>
    </source>
</evidence>
<evidence type="ECO:0000256" key="16">
    <source>
        <dbReference type="ARBA" id="ARBA00023180"/>
    </source>
</evidence>
<evidence type="ECO:0000313" key="23">
    <source>
        <dbReference type="EMBL" id="KAK9949912.1"/>
    </source>
</evidence>
<evidence type="ECO:0000256" key="8">
    <source>
        <dbReference type="ARBA" id="ARBA00022734"/>
    </source>
</evidence>